<reference evidence="1" key="1">
    <citation type="submission" date="2023-07" db="EMBL/GenBank/DDBJ databases">
        <title>Sorghum-associated microbial communities from plants grown in Nebraska, USA.</title>
        <authorList>
            <person name="Schachtman D."/>
        </authorList>
    </citation>
    <scope>NUCLEOTIDE SEQUENCE</scope>
    <source>
        <strain evidence="1">2697</strain>
    </source>
</reference>
<gene>
    <name evidence="1" type="ORF">J2X78_004322</name>
</gene>
<protein>
    <submittedName>
        <fullName evidence="1">TonB-linked SusC/RagA family outer membrane protein</fullName>
    </submittedName>
</protein>
<dbReference type="EMBL" id="JAVDTF010000005">
    <property type="protein sequence ID" value="MDR6785730.1"/>
    <property type="molecule type" value="Genomic_DNA"/>
</dbReference>
<proteinExistence type="predicted"/>
<keyword evidence="2" id="KW-1185">Reference proteome</keyword>
<comment type="caution">
    <text evidence="1">The sequence shown here is derived from an EMBL/GenBank/DDBJ whole genome shotgun (WGS) entry which is preliminary data.</text>
</comment>
<name>A0ACC6L2S8_9SPHI</name>
<organism evidence="1 2">
    <name type="scientific">Pedobacter africanus</name>
    <dbReference type="NCBI Taxonomy" id="151894"/>
    <lineage>
        <taxon>Bacteria</taxon>
        <taxon>Pseudomonadati</taxon>
        <taxon>Bacteroidota</taxon>
        <taxon>Sphingobacteriia</taxon>
        <taxon>Sphingobacteriales</taxon>
        <taxon>Sphingobacteriaceae</taxon>
        <taxon>Pedobacter</taxon>
    </lineage>
</organism>
<evidence type="ECO:0000313" key="2">
    <source>
        <dbReference type="Proteomes" id="UP001246858"/>
    </source>
</evidence>
<accession>A0ACC6L2S8</accession>
<evidence type="ECO:0000313" key="1">
    <source>
        <dbReference type="EMBL" id="MDR6785730.1"/>
    </source>
</evidence>
<dbReference type="Proteomes" id="UP001246858">
    <property type="component" value="Unassembled WGS sequence"/>
</dbReference>
<sequence>MKKTFTNFNFRPALLGLLLGLGISGSGNAQQQKPPLRDIPISCEISNRSVSELLNMIRSKTGFSFSYDSKEVDLSQPISLNLKNINTLEVLNQISQKTNLEFQRLNNTIVVSSNKEKQKLEQQQKAEILISGTVSDQKGPLPGVSVFEKGTGRGTTTDLQGKFSLKVNENASITVKMVGFKAQDFIATKGKVVNIVLQEDNTSLGEVVVIGYGERVREKVTGAISSISAKEIENLPATSFQNMLQGRVPGLNVLNFTGEPGAGSLALIRGLSGASRSGGPVNISPLYVIDGMPFSPDDFGAIPSLKGRVIKTTNTDPLSMINPNDIESIDILKDASATAIYGSRGANGVIIVKTKQGKLGKPSITFNTNVGVSSPPPFRSSLGGKLERETRLRYMNKYAAEEPDFVQMNNLAFLTDSLNSFYNNASDWQQMYYTPSVVQNYTLGINGSVADQVTYRANLGYSDEGGIMKNTGYERYTLNTNFIFRPGSKIDINLDIAATLSDKKRGNGADQNAMGVGSNFNTSLYPLPTSGALDNFFKAYTLLDEKLNNRNIRSSLGLTYRMLKDLRFNSNIRVNYGIDSRSTFKPSDLNTNKKPSFNSYEGTNSSLLNENILTYFKTLAKHSVVLDLGFTQDYLVRQNTTANATDGLSDYVKVLTGFPKDKVTMIQDYTKSARLSYFARLNYDYESKYLLSASMRRDGSSRFGEANKWGNFPALALAWNIHKEPFMKSLDWVNSAKLRLSSGTTGSEFYFDYLTQGLYDIGNAGDIYNGGTVSTYNGITTSNPWYDKGLTNETLTWEKSIDKNIGLDLTFAGGKYGFNFDFYWKESKGKLFDVFLPNTSGYKMIYTNGQNVLNYGYEFAVYADLLPATSKLRWSINANAALNRNILLSIGTDNRDVYDRFSERLLRVGRPLNDFYVHQTLGVYASDADVPVNPKTGFRLAGSDNRYPFKGGDIIVRDIDGDYRVGYEVNNTRGELISDDKIYGGNPNPTVNGGFRSDFRYKQFSLSVFFVYSLGRKIINSTLADRISPAKLLTPNSIPDVRDVNFWEKQGDIAEYPAYNPFNKNNSLNYSYKQTLFVEDGSFARLKNIQLSYELSQNLLKRTRFRRVNIFAQMDNVFIIQKFRGPDAENVDFSGIDRGGFYPIPKKMTFGFNVQI</sequence>